<comment type="caution">
    <text evidence="4">The sequence shown here is derived from an EMBL/GenBank/DDBJ whole genome shotgun (WGS) entry which is preliminary data.</text>
</comment>
<dbReference type="CDD" id="cd19757">
    <property type="entry name" value="Bbox1"/>
    <property type="match status" value="1"/>
</dbReference>
<keyword evidence="3" id="KW-0472">Membrane</keyword>
<dbReference type="PANTHER" id="PTHR11388:SF100">
    <property type="entry name" value="SOLUTE CARRIER ORGANIC ANION TRANSPORTER FAMILY MEMBER 4A1"/>
    <property type="match status" value="1"/>
</dbReference>
<dbReference type="PANTHER" id="PTHR11388">
    <property type="entry name" value="ORGANIC ANION TRANSPORTER"/>
    <property type="match status" value="1"/>
</dbReference>
<dbReference type="SUPFAM" id="SSF103473">
    <property type="entry name" value="MFS general substrate transporter"/>
    <property type="match status" value="1"/>
</dbReference>
<protein>
    <recommendedName>
        <fullName evidence="6">B box-type domain-containing protein</fullName>
    </recommendedName>
</protein>
<evidence type="ECO:0000313" key="4">
    <source>
        <dbReference type="EMBL" id="VDI52463.1"/>
    </source>
</evidence>
<dbReference type="CDD" id="cd19776">
    <property type="entry name" value="Bbox2_TRIM25_C-IV"/>
    <property type="match status" value="1"/>
</dbReference>
<evidence type="ECO:0000313" key="5">
    <source>
        <dbReference type="Proteomes" id="UP000596742"/>
    </source>
</evidence>
<dbReference type="GO" id="GO:0016323">
    <property type="term" value="C:basolateral plasma membrane"/>
    <property type="evidence" value="ECO:0007669"/>
    <property type="project" value="TreeGrafter"/>
</dbReference>
<dbReference type="GO" id="GO:0043252">
    <property type="term" value="P:sodium-independent organic anion transport"/>
    <property type="evidence" value="ECO:0007669"/>
    <property type="project" value="TreeGrafter"/>
</dbReference>
<proteinExistence type="predicted"/>
<dbReference type="InterPro" id="IPR004156">
    <property type="entry name" value="OATP"/>
</dbReference>
<reference evidence="4" key="1">
    <citation type="submission" date="2018-11" db="EMBL/GenBank/DDBJ databases">
        <authorList>
            <person name="Alioto T."/>
            <person name="Alioto T."/>
        </authorList>
    </citation>
    <scope>NUCLEOTIDE SEQUENCE</scope>
</reference>
<name>A0A8B6FQW4_MYTGA</name>
<keyword evidence="5" id="KW-1185">Reference proteome</keyword>
<keyword evidence="3" id="KW-0812">Transmembrane</keyword>
<dbReference type="InterPro" id="IPR011042">
    <property type="entry name" value="6-blade_b-propeller_TolB-like"/>
</dbReference>
<gene>
    <name evidence="4" type="ORF">MGAL_10B031591</name>
</gene>
<evidence type="ECO:0008006" key="6">
    <source>
        <dbReference type="Google" id="ProtNLM"/>
    </source>
</evidence>
<accession>A0A8B6FQW4</accession>
<dbReference type="EMBL" id="UYJE01007172">
    <property type="protein sequence ID" value="VDI52463.1"/>
    <property type="molecule type" value="Genomic_DNA"/>
</dbReference>
<feature type="transmembrane region" description="Helical" evidence="3">
    <location>
        <begin position="716"/>
        <end position="742"/>
    </location>
</feature>
<dbReference type="InterPro" id="IPR036259">
    <property type="entry name" value="MFS_trans_sf"/>
</dbReference>
<dbReference type="GO" id="GO:0015347">
    <property type="term" value="F:sodium-independent organic anion transmembrane transporter activity"/>
    <property type="evidence" value="ECO:0007669"/>
    <property type="project" value="TreeGrafter"/>
</dbReference>
<evidence type="ECO:0000256" key="3">
    <source>
        <dbReference type="SAM" id="Phobius"/>
    </source>
</evidence>
<keyword evidence="3" id="KW-1133">Transmembrane helix</keyword>
<dbReference type="Gene3D" id="3.30.160.60">
    <property type="entry name" value="Classic Zinc Finger"/>
    <property type="match status" value="1"/>
</dbReference>
<dbReference type="Proteomes" id="UP000596742">
    <property type="component" value="Unassembled WGS sequence"/>
</dbReference>
<sequence>MALSVKHFCTICEYDGISNTAVTWCTECEVCFCGDCEKTHSKSGLSKHHKTMSADNYKRLPTFMQEIRSQCRDHNTINEFYCSFHACPCCVQCVTDKHKKCQDMKPLSDTLHQVKSSASVQLFEKDLKNVKENLDTTIMYLKTRISTINIQKTKAIEEISYMRKSINDNLNKLEQNIINDLESKHSKLRANMATILQQMEQGSSQIDQMQSQFTNLIQHATELQMYIGLKEIEKTAKYIGDLERTEHFIEKNLEVNISSALQSFLQDVKSFGDININTTSSTLRLKTGRKDQAQHLVTEIPGIEQIKPSLLTRLTSPKDMKLNIWACHILPDSRIVILDNNKKQLVLFSNDGIFIRNVVTFTKNPCDVCFVRNYTVAVTLRAANQIALVDVEKNKIIQTIKLSHECYGVSSDGKTLVITSAGSQCTSVNLNDMSQTILEGMQGVGPIALFQGNIYGINYHENKVSCYRITGEHLWTYQNPDVAKPRGLSLDKNGFVYIASNGNNSIMVVSPDGRTCKRILSGSDGIKDPWQIDINRETGIMIVSSRKSGILVQLIVTHAEECPYEDLLTLNNEKGKDYAVVNPELFPGAYNFFPELPTRVDEDPGKQFFVYYVGNDTVCWLNVVVKSAISIPGAGGGMVFGGYMTIQLNDTKSYADCNCISANKNVVVAVSGNCSEDCNWFYVFCGLLFFLLWFTFATMSPIVTTTFRCVSQKQRSFAFAIQCLAARLLGTTPGPIFLGAIIDSSCDLWQDTCGILFLNMNSILEISKKKEKKYVGAKAGQWRGHRDLYEGNNELYIDILSQPDNGEIKGTGNDSYYGNFVFRGFCAGNNTVALQANSFTKNQTISILYNGQRTNDEFIKGKYEISSNNKHLPLLHVGEFTLRWISDSHLFEQAH</sequence>
<dbReference type="SUPFAM" id="SSF101898">
    <property type="entry name" value="NHL repeat"/>
    <property type="match status" value="1"/>
</dbReference>
<feature type="coiled-coil region" evidence="2">
    <location>
        <begin position="156"/>
        <end position="198"/>
    </location>
</feature>
<evidence type="ECO:0000256" key="1">
    <source>
        <dbReference type="ARBA" id="ARBA00023157"/>
    </source>
</evidence>
<keyword evidence="1" id="KW-1015">Disulfide bond</keyword>
<feature type="transmembrane region" description="Helical" evidence="3">
    <location>
        <begin position="680"/>
        <end position="704"/>
    </location>
</feature>
<dbReference type="Pfam" id="PF03137">
    <property type="entry name" value="OATP"/>
    <property type="match status" value="1"/>
</dbReference>
<dbReference type="AlphaFoldDB" id="A0A8B6FQW4"/>
<organism evidence="4 5">
    <name type="scientific">Mytilus galloprovincialis</name>
    <name type="common">Mediterranean mussel</name>
    <dbReference type="NCBI Taxonomy" id="29158"/>
    <lineage>
        <taxon>Eukaryota</taxon>
        <taxon>Metazoa</taxon>
        <taxon>Spiralia</taxon>
        <taxon>Lophotrochozoa</taxon>
        <taxon>Mollusca</taxon>
        <taxon>Bivalvia</taxon>
        <taxon>Autobranchia</taxon>
        <taxon>Pteriomorphia</taxon>
        <taxon>Mytilida</taxon>
        <taxon>Mytiloidea</taxon>
        <taxon>Mytilidae</taxon>
        <taxon>Mytilinae</taxon>
        <taxon>Mytilus</taxon>
    </lineage>
</organism>
<keyword evidence="2" id="KW-0175">Coiled coil</keyword>
<evidence type="ECO:0000256" key="2">
    <source>
        <dbReference type="SAM" id="Coils"/>
    </source>
</evidence>
<dbReference type="Gene3D" id="2.120.10.30">
    <property type="entry name" value="TolB, C-terminal domain"/>
    <property type="match status" value="1"/>
</dbReference>